<dbReference type="PROSITE" id="PS00027">
    <property type="entry name" value="HOMEOBOX_1"/>
    <property type="match status" value="1"/>
</dbReference>
<dbReference type="InterPro" id="IPR017970">
    <property type="entry name" value="Homeobox_CS"/>
</dbReference>
<feature type="compositionally biased region" description="Polar residues" evidence="7">
    <location>
        <begin position="1"/>
        <end position="12"/>
    </location>
</feature>
<feature type="compositionally biased region" description="Low complexity" evidence="7">
    <location>
        <begin position="542"/>
        <end position="558"/>
    </location>
</feature>
<gene>
    <name evidence="9" type="ORF">TKK_005990</name>
</gene>
<name>A0ABD2X668_9HYME</name>
<evidence type="ECO:0000256" key="4">
    <source>
        <dbReference type="ARBA" id="ARBA00023242"/>
    </source>
</evidence>
<evidence type="ECO:0000313" key="10">
    <source>
        <dbReference type="Proteomes" id="UP001627154"/>
    </source>
</evidence>
<keyword evidence="4 5" id="KW-0539">Nucleus</keyword>
<dbReference type="SUPFAM" id="SSF46689">
    <property type="entry name" value="Homeodomain-like"/>
    <property type="match status" value="1"/>
</dbReference>
<accession>A0ABD2X668</accession>
<keyword evidence="10" id="KW-1185">Reference proteome</keyword>
<feature type="compositionally biased region" description="Low complexity" evidence="7">
    <location>
        <begin position="334"/>
        <end position="350"/>
    </location>
</feature>
<reference evidence="9 10" key="1">
    <citation type="journal article" date="2024" name="bioRxiv">
        <title>A reference genome for Trichogramma kaykai: A tiny desert-dwelling parasitoid wasp with competing sex-ratio distorters.</title>
        <authorList>
            <person name="Culotta J."/>
            <person name="Lindsey A.R."/>
        </authorList>
    </citation>
    <scope>NUCLEOTIDE SEQUENCE [LARGE SCALE GENOMIC DNA]</scope>
    <source>
        <strain evidence="9 10">KSX58</strain>
    </source>
</reference>
<evidence type="ECO:0000313" key="9">
    <source>
        <dbReference type="EMBL" id="KAL3400853.1"/>
    </source>
</evidence>
<evidence type="ECO:0000256" key="1">
    <source>
        <dbReference type="ARBA" id="ARBA00004123"/>
    </source>
</evidence>
<dbReference type="SMART" id="SM00389">
    <property type="entry name" value="HOX"/>
    <property type="match status" value="1"/>
</dbReference>
<feature type="compositionally biased region" description="Polar residues" evidence="7">
    <location>
        <begin position="705"/>
        <end position="715"/>
    </location>
</feature>
<dbReference type="PRINTS" id="PR00024">
    <property type="entry name" value="HOMEOBOX"/>
</dbReference>
<dbReference type="EMBL" id="JBJJXI010000050">
    <property type="protein sequence ID" value="KAL3400853.1"/>
    <property type="molecule type" value="Genomic_DNA"/>
</dbReference>
<dbReference type="GO" id="GO:0003677">
    <property type="term" value="F:DNA binding"/>
    <property type="evidence" value="ECO:0007669"/>
    <property type="project" value="UniProtKB-UniRule"/>
</dbReference>
<evidence type="ECO:0000256" key="5">
    <source>
        <dbReference type="PROSITE-ProRule" id="PRU00108"/>
    </source>
</evidence>
<evidence type="ECO:0000256" key="6">
    <source>
        <dbReference type="RuleBase" id="RU000682"/>
    </source>
</evidence>
<feature type="domain" description="Homeobox" evidence="8">
    <location>
        <begin position="442"/>
        <end position="502"/>
    </location>
</feature>
<dbReference type="PANTHER" id="PTHR24335:SF4">
    <property type="entry name" value="EXTRA-EXTRA"/>
    <property type="match status" value="1"/>
</dbReference>
<dbReference type="PANTHER" id="PTHR24335">
    <property type="entry name" value="MOTOR NEURON AND PANCREAS HOMEOBOX PROTEIN"/>
    <property type="match status" value="1"/>
</dbReference>
<dbReference type="InterPro" id="IPR001356">
    <property type="entry name" value="HD"/>
</dbReference>
<dbReference type="Proteomes" id="UP001627154">
    <property type="component" value="Unassembled WGS sequence"/>
</dbReference>
<feature type="compositionally biased region" description="Low complexity" evidence="7">
    <location>
        <begin position="221"/>
        <end position="241"/>
    </location>
</feature>
<feature type="compositionally biased region" description="Polar residues" evidence="7">
    <location>
        <begin position="358"/>
        <end position="370"/>
    </location>
</feature>
<feature type="DNA-binding region" description="Homeobox" evidence="5">
    <location>
        <begin position="444"/>
        <end position="503"/>
    </location>
</feature>
<sequence length="721" mass="77151">MAQVLQHTTQSAIGDGSFLKMPSDAESDEADVSLTKDNHHHNHRHHNHHRQHHHQHQARHHHLHHRQDKGGSGEVGAQAMAPRRSVTSWHEHVYAPSPRTPTAHRISDILGWSNNNNNNNTNNNNGRTQGKLLVPTPRRFSTTSPLLRAPLPVYSPLPAHSPASVHTGSLTSPPCTPSPASPMTSPASAMGYTNPIAPMVNSYQGGLGSEENSDDRPLNLSTSTRRTPSPSPRASSAFSAGGFVGSGNGSPTRLTTASTTTTSAIKATVAVSVAQQFREPPPHHESLSPYAFATHYHIPFPHNGQSAAEMLSATARQLNEKFKASERAKTAETNSAKSSNSNGAGNISGSGKRKRPDSSPSATVTGSVSVKETDLMAPVPVEAVVSTIPSKNSPVDSSSTGPVMVGTSSSLKFPTNQESSNVAAGVELNDDNDAAAAAAAERKKKKARTTFTGRQIFELEKQFEVKKYLSSSERAEMAKLLNVTETQVKIWFQNRRTKWKKQDNISNAEAAEHKNQTNPSKSSNKSSSSKSSTHSSKDIEASSDSNNSLLVSDVSNSVPESNTSSCRLATPEPAGSGSSCLDVASVGIKERHEKKIVSKNLVSVKNQSRTNTVKEQTDDEKRIETNSLDDLETSSSDNKVSSSSPPSPRVPEAISNTTAATSSSTTAMTTEATSNSPKVTPVKSISMVQNEEEKMEEDGEERATMTRSRTKVSSSPEPPNS</sequence>
<dbReference type="CDD" id="cd00086">
    <property type="entry name" value="homeodomain"/>
    <property type="match status" value="1"/>
</dbReference>
<dbReference type="Gene3D" id="1.10.10.60">
    <property type="entry name" value="Homeodomain-like"/>
    <property type="match status" value="1"/>
</dbReference>
<protein>
    <recommendedName>
        <fullName evidence="8">Homeobox domain-containing protein</fullName>
    </recommendedName>
</protein>
<feature type="compositionally biased region" description="Low complexity" evidence="7">
    <location>
        <begin position="655"/>
        <end position="676"/>
    </location>
</feature>
<feature type="region of interest" description="Disordered" evidence="7">
    <location>
        <begin position="163"/>
        <end position="189"/>
    </location>
</feature>
<comment type="caution">
    <text evidence="9">The sequence shown here is derived from an EMBL/GenBank/DDBJ whole genome shotgun (WGS) entry which is preliminary data.</text>
</comment>
<comment type="subcellular location">
    <subcellularLocation>
        <location evidence="1 5 6">Nucleus</location>
    </subcellularLocation>
</comment>
<dbReference type="AlphaFoldDB" id="A0ABD2X668"/>
<dbReference type="Pfam" id="PF00046">
    <property type="entry name" value="Homeodomain"/>
    <property type="match status" value="1"/>
</dbReference>
<evidence type="ECO:0000256" key="2">
    <source>
        <dbReference type="ARBA" id="ARBA00023125"/>
    </source>
</evidence>
<dbReference type="PROSITE" id="PS50071">
    <property type="entry name" value="HOMEOBOX_2"/>
    <property type="match status" value="1"/>
</dbReference>
<feature type="region of interest" description="Disordered" evidence="7">
    <location>
        <begin position="323"/>
        <end position="370"/>
    </location>
</feature>
<keyword evidence="2 5" id="KW-0238">DNA-binding</keyword>
<proteinExistence type="predicted"/>
<feature type="region of interest" description="Disordered" evidence="7">
    <location>
        <begin position="201"/>
        <end position="256"/>
    </location>
</feature>
<feature type="compositionally biased region" description="Low complexity" evidence="7">
    <location>
        <begin position="634"/>
        <end position="644"/>
    </location>
</feature>
<feature type="compositionally biased region" description="Basic and acidic residues" evidence="7">
    <location>
        <begin position="615"/>
        <end position="624"/>
    </location>
</feature>
<evidence type="ECO:0000256" key="7">
    <source>
        <dbReference type="SAM" id="MobiDB-lite"/>
    </source>
</evidence>
<keyword evidence="3 5" id="KW-0371">Homeobox</keyword>
<dbReference type="FunFam" id="1.10.10.60:FF:000440">
    <property type="entry name" value="NK7.1, isoform A"/>
    <property type="match status" value="1"/>
</dbReference>
<evidence type="ECO:0000256" key="3">
    <source>
        <dbReference type="ARBA" id="ARBA00023155"/>
    </source>
</evidence>
<feature type="compositionally biased region" description="Low complexity" evidence="7">
    <location>
        <begin position="520"/>
        <end position="534"/>
    </location>
</feature>
<feature type="region of interest" description="Disordered" evidence="7">
    <location>
        <begin position="1"/>
        <end position="79"/>
    </location>
</feature>
<dbReference type="InterPro" id="IPR042768">
    <property type="entry name" value="MNX1/Ceh-12"/>
</dbReference>
<dbReference type="GO" id="GO:0005634">
    <property type="term" value="C:nucleus"/>
    <property type="evidence" value="ECO:0007669"/>
    <property type="project" value="UniProtKB-SubCell"/>
</dbReference>
<feature type="compositionally biased region" description="Basic residues" evidence="7">
    <location>
        <begin position="38"/>
        <end position="67"/>
    </location>
</feature>
<dbReference type="InterPro" id="IPR020479">
    <property type="entry name" value="HD_metazoa"/>
</dbReference>
<evidence type="ECO:0000259" key="8">
    <source>
        <dbReference type="PROSITE" id="PS50071"/>
    </source>
</evidence>
<feature type="region of interest" description="Disordered" evidence="7">
    <location>
        <begin position="607"/>
        <end position="721"/>
    </location>
</feature>
<dbReference type="InterPro" id="IPR009057">
    <property type="entry name" value="Homeodomain-like_sf"/>
</dbReference>
<feature type="region of interest" description="Disordered" evidence="7">
    <location>
        <begin position="508"/>
        <end position="580"/>
    </location>
</feature>
<organism evidence="9 10">
    <name type="scientific">Trichogramma kaykai</name>
    <dbReference type="NCBI Taxonomy" id="54128"/>
    <lineage>
        <taxon>Eukaryota</taxon>
        <taxon>Metazoa</taxon>
        <taxon>Ecdysozoa</taxon>
        <taxon>Arthropoda</taxon>
        <taxon>Hexapoda</taxon>
        <taxon>Insecta</taxon>
        <taxon>Pterygota</taxon>
        <taxon>Neoptera</taxon>
        <taxon>Endopterygota</taxon>
        <taxon>Hymenoptera</taxon>
        <taxon>Apocrita</taxon>
        <taxon>Proctotrupomorpha</taxon>
        <taxon>Chalcidoidea</taxon>
        <taxon>Trichogrammatidae</taxon>
        <taxon>Trichogramma</taxon>
    </lineage>
</organism>